<organism evidence="1 2">
    <name type="scientific">Caviibacterium pharyngocola</name>
    <dbReference type="NCBI Taxonomy" id="28159"/>
    <lineage>
        <taxon>Bacteria</taxon>
        <taxon>Pseudomonadati</taxon>
        <taxon>Pseudomonadota</taxon>
        <taxon>Gammaproteobacteria</taxon>
        <taxon>Pasteurellales</taxon>
        <taxon>Pasteurellaceae</taxon>
        <taxon>Caviibacterium</taxon>
    </lineage>
</organism>
<dbReference type="OrthoDB" id="3078668at2"/>
<name>A0A2M8RTB3_9PAST</name>
<dbReference type="EMBL" id="PHGZ01000028">
    <property type="protein sequence ID" value="PJG82133.1"/>
    <property type="molecule type" value="Genomic_DNA"/>
</dbReference>
<dbReference type="RefSeq" id="WP_100297520.1">
    <property type="nucleotide sequence ID" value="NZ_PHGZ01000028.1"/>
</dbReference>
<sequence>MGLPRKLKLMNLLADGDSYRGQVNEIEQPKLAMKLEEYRAGGMIGAVKVNLGLETLEATLKMGGYMTELLKQFGSTIDALPLRFAGAYEKDDTGEVTSIELVMRGRFGEIDSGSAKVGDDTEQSYTVPLTYYKIIENGVDVIEIDMINSIFVVNGIDRLEQHRAAAGF</sequence>
<keyword evidence="2" id="KW-1185">Reference proteome</keyword>
<dbReference type="Pfam" id="PF04985">
    <property type="entry name" value="Phage_tube"/>
    <property type="match status" value="1"/>
</dbReference>
<dbReference type="NCBIfam" id="TIGR01611">
    <property type="entry name" value="tail_tube"/>
    <property type="match status" value="1"/>
</dbReference>
<reference evidence="1 2" key="1">
    <citation type="submission" date="2017-11" db="EMBL/GenBank/DDBJ databases">
        <title>Reclassification of Bisgaard taxon 5 as Caviibacterium pharyngocola gen. nov., sp. nov.</title>
        <authorList>
            <person name="Christensen H."/>
        </authorList>
    </citation>
    <scope>NUCLEOTIDE SEQUENCE [LARGE SCALE GENOMIC DNA]</scope>
    <source>
        <strain evidence="1 2">7_3</strain>
    </source>
</reference>
<dbReference type="AlphaFoldDB" id="A0A2M8RTB3"/>
<gene>
    <name evidence="1" type="ORF">CVP04_10785</name>
</gene>
<evidence type="ECO:0000313" key="1">
    <source>
        <dbReference type="EMBL" id="PJG82133.1"/>
    </source>
</evidence>
<accession>A0A2M8RTB3</accession>
<dbReference type="InterPro" id="IPR006498">
    <property type="entry name" value="Tail_tube"/>
</dbReference>
<proteinExistence type="predicted"/>
<evidence type="ECO:0000313" key="2">
    <source>
        <dbReference type="Proteomes" id="UP000230282"/>
    </source>
</evidence>
<dbReference type="Proteomes" id="UP000230282">
    <property type="component" value="Unassembled WGS sequence"/>
</dbReference>
<protein>
    <submittedName>
        <fullName evidence="1">Phage major tail tube protein</fullName>
    </submittedName>
</protein>
<comment type="caution">
    <text evidence="1">The sequence shown here is derived from an EMBL/GenBank/DDBJ whole genome shotgun (WGS) entry which is preliminary data.</text>
</comment>